<evidence type="ECO:0000313" key="2">
    <source>
        <dbReference type="EMBL" id="THC93643.1"/>
    </source>
</evidence>
<dbReference type="AlphaFoldDB" id="A0A4S3JED0"/>
<name>A0A4S3JED0_9EURO</name>
<dbReference type="EMBL" id="SOSA01000253">
    <property type="protein sequence ID" value="THC93643.1"/>
    <property type="molecule type" value="Genomic_DNA"/>
</dbReference>
<evidence type="ECO:0000313" key="3">
    <source>
        <dbReference type="Proteomes" id="UP000308092"/>
    </source>
</evidence>
<organism evidence="2 3">
    <name type="scientific">Aspergillus tanneri</name>
    <dbReference type="NCBI Taxonomy" id="1220188"/>
    <lineage>
        <taxon>Eukaryota</taxon>
        <taxon>Fungi</taxon>
        <taxon>Dikarya</taxon>
        <taxon>Ascomycota</taxon>
        <taxon>Pezizomycotina</taxon>
        <taxon>Eurotiomycetes</taxon>
        <taxon>Eurotiomycetidae</taxon>
        <taxon>Eurotiales</taxon>
        <taxon>Aspergillaceae</taxon>
        <taxon>Aspergillus</taxon>
        <taxon>Aspergillus subgen. Circumdati</taxon>
    </lineage>
</organism>
<evidence type="ECO:0000256" key="1">
    <source>
        <dbReference type="SAM" id="Phobius"/>
    </source>
</evidence>
<accession>A0A4S3JED0</accession>
<reference evidence="2 3" key="1">
    <citation type="submission" date="2019-03" db="EMBL/GenBank/DDBJ databases">
        <title>The genome sequence of a newly discovered highly antifungal drug resistant Aspergillus species, Aspergillus tanneri NIH 1004.</title>
        <authorList>
            <person name="Mounaud S."/>
            <person name="Singh I."/>
            <person name="Joardar V."/>
            <person name="Pakala S."/>
            <person name="Pakala S."/>
            <person name="Venepally P."/>
            <person name="Hoover J."/>
            <person name="Nierman W."/>
            <person name="Chung J."/>
            <person name="Losada L."/>
        </authorList>
    </citation>
    <scope>NUCLEOTIDE SEQUENCE [LARGE SCALE GENOMIC DNA]</scope>
    <source>
        <strain evidence="2 3">NIH1004</strain>
    </source>
</reference>
<keyword evidence="1" id="KW-0812">Transmembrane</keyword>
<keyword evidence="1" id="KW-0472">Membrane</keyword>
<proteinExistence type="predicted"/>
<comment type="caution">
    <text evidence="2">The sequence shown here is derived from an EMBL/GenBank/DDBJ whole genome shotgun (WGS) entry which is preliminary data.</text>
</comment>
<dbReference type="VEuPathDB" id="FungiDB:EYZ11_006893"/>
<sequence>MAPKFSPTLKLQALVYVLGPSHYPFITMTLTILVEGSYHRDLFLEHKGDIHKNRYR</sequence>
<protein>
    <submittedName>
        <fullName evidence="2">Uncharacterized protein</fullName>
    </submittedName>
</protein>
<gene>
    <name evidence="2" type="ORF">EYZ11_006893</name>
</gene>
<dbReference type="Proteomes" id="UP000308092">
    <property type="component" value="Unassembled WGS sequence"/>
</dbReference>
<keyword evidence="3" id="KW-1185">Reference proteome</keyword>
<keyword evidence="1" id="KW-1133">Transmembrane helix</keyword>
<feature type="transmembrane region" description="Helical" evidence="1">
    <location>
        <begin position="13"/>
        <end position="34"/>
    </location>
</feature>